<name>A0AAN8RFJ8_9PEZI</name>
<evidence type="ECO:0000313" key="3">
    <source>
        <dbReference type="Proteomes" id="UP001313282"/>
    </source>
</evidence>
<evidence type="ECO:0000256" key="1">
    <source>
        <dbReference type="SAM" id="MobiDB-lite"/>
    </source>
</evidence>
<feature type="compositionally biased region" description="Basic and acidic residues" evidence="1">
    <location>
        <begin position="319"/>
        <end position="328"/>
    </location>
</feature>
<feature type="compositionally biased region" description="Polar residues" evidence="1">
    <location>
        <begin position="307"/>
        <end position="316"/>
    </location>
</feature>
<gene>
    <name evidence="2" type="ORF">TWF718_005179</name>
</gene>
<feature type="region of interest" description="Disordered" evidence="1">
    <location>
        <begin position="1"/>
        <end position="23"/>
    </location>
</feature>
<protein>
    <submittedName>
        <fullName evidence="2">Uncharacterized protein</fullName>
    </submittedName>
</protein>
<accession>A0AAN8RFJ8</accession>
<comment type="caution">
    <text evidence="2">The sequence shown here is derived from an EMBL/GenBank/DDBJ whole genome shotgun (WGS) entry which is preliminary data.</text>
</comment>
<evidence type="ECO:0000313" key="2">
    <source>
        <dbReference type="EMBL" id="KAK6352030.1"/>
    </source>
</evidence>
<reference evidence="2 3" key="1">
    <citation type="submission" date="2019-10" db="EMBL/GenBank/DDBJ databases">
        <authorList>
            <person name="Palmer J.M."/>
        </authorList>
    </citation>
    <scope>NUCLEOTIDE SEQUENCE [LARGE SCALE GENOMIC DNA]</scope>
    <source>
        <strain evidence="2 3">TWF718</strain>
    </source>
</reference>
<dbReference type="Proteomes" id="UP001313282">
    <property type="component" value="Unassembled WGS sequence"/>
</dbReference>
<proteinExistence type="predicted"/>
<dbReference type="EMBL" id="JAVHNR010000002">
    <property type="protein sequence ID" value="KAK6352030.1"/>
    <property type="molecule type" value="Genomic_DNA"/>
</dbReference>
<keyword evidence="3" id="KW-1185">Reference proteome</keyword>
<organism evidence="2 3">
    <name type="scientific">Orbilia javanica</name>
    <dbReference type="NCBI Taxonomy" id="47235"/>
    <lineage>
        <taxon>Eukaryota</taxon>
        <taxon>Fungi</taxon>
        <taxon>Dikarya</taxon>
        <taxon>Ascomycota</taxon>
        <taxon>Pezizomycotina</taxon>
        <taxon>Orbiliomycetes</taxon>
        <taxon>Orbiliales</taxon>
        <taxon>Orbiliaceae</taxon>
        <taxon>Orbilia</taxon>
    </lineage>
</organism>
<feature type="region of interest" description="Disordered" evidence="1">
    <location>
        <begin position="265"/>
        <end position="330"/>
    </location>
</feature>
<feature type="region of interest" description="Disordered" evidence="1">
    <location>
        <begin position="392"/>
        <end position="411"/>
    </location>
</feature>
<sequence>MQQTRILRRSPGNPNLKEALSRSHKSYDELRAEISKIADGRTPHEIVENPNPESLLRLLSCLISLKSGNAEAGNLGLLTEFFRFTVDCRRTTNPAEIIQHLHRPRAQRFSALLKTFEHIIRQEVTSLDVLRFVCKEELGVDEHSDEAKKLALLVMVDLPFNVANWTNLWVGLIQGVWGGIWQATLFIRRLRDGRVLGRTVEWMPMKAREMQWAQWQITQRAEGRGGDNSNLRIEDRLAKRRSASEVEMPNTRALAIKPPVPAFFPENKESPEIAPAELPRSPGIGKRRVPEREGGRPQAIYYPQPSPQKSKLTSSPRPRAPEKPKPSEIDILIGKYAKLPRLKYDKNERIRQELARQQRSEEDFNQRLRKRYQEARVRERLERVAREIGLEGEGEGSATTKSGLKDVGNEADKIKRAGAVDELNKLHRRVLEQDKEIEDTSFEEWAEELLAEGVGEEAEDED</sequence>
<dbReference type="AlphaFoldDB" id="A0AAN8RFJ8"/>